<dbReference type="AlphaFoldDB" id="A0A9N9VCQ9"/>
<accession>A0A9N9VCQ9</accession>
<dbReference type="OrthoDB" id="3473305at2759"/>
<name>A0A9N9VCQ9_9HYPO</name>
<sequence>MDAPVFSYFPKLPLELREAIWNETMPSDSDGPVMYPFGDHFINYTAQPAESAQPLMVQLPMPPAFFVCREARRVAERWMASVNGWLHFNRETQSHIAVRAWNEETDLLYVPRFKWRFFSLRMLEETPEDWPIYARMHKRVRNLALPAFTAYYSPARLVSAMDLVPDLTAVHVVFGPLPTVRASAPGEALDEAAVQPRWAVEVEDSEEVRMCCRDDLTGTTSWETGELEDLMYELHQELALQEDIPEQYIDDEKGVVKLPFRPVRLKNE</sequence>
<keyword evidence="3" id="KW-1185">Reference proteome</keyword>
<dbReference type="Proteomes" id="UP000696573">
    <property type="component" value="Unassembled WGS sequence"/>
</dbReference>
<dbReference type="Pfam" id="PF20150">
    <property type="entry name" value="2EXR"/>
    <property type="match status" value="1"/>
</dbReference>
<organism evidence="2 3">
    <name type="scientific">Clonostachys rhizophaga</name>
    <dbReference type="NCBI Taxonomy" id="160324"/>
    <lineage>
        <taxon>Eukaryota</taxon>
        <taxon>Fungi</taxon>
        <taxon>Dikarya</taxon>
        <taxon>Ascomycota</taxon>
        <taxon>Pezizomycotina</taxon>
        <taxon>Sordariomycetes</taxon>
        <taxon>Hypocreomycetidae</taxon>
        <taxon>Hypocreales</taxon>
        <taxon>Bionectriaceae</taxon>
        <taxon>Clonostachys</taxon>
    </lineage>
</organism>
<proteinExistence type="predicted"/>
<evidence type="ECO:0000259" key="1">
    <source>
        <dbReference type="Pfam" id="PF20150"/>
    </source>
</evidence>
<evidence type="ECO:0000313" key="2">
    <source>
        <dbReference type="EMBL" id="CAH0021087.1"/>
    </source>
</evidence>
<dbReference type="EMBL" id="CABFNQ020000652">
    <property type="protein sequence ID" value="CAH0021087.1"/>
    <property type="molecule type" value="Genomic_DNA"/>
</dbReference>
<evidence type="ECO:0000313" key="3">
    <source>
        <dbReference type="Proteomes" id="UP000696573"/>
    </source>
</evidence>
<dbReference type="InterPro" id="IPR045518">
    <property type="entry name" value="2EXR"/>
</dbReference>
<comment type="caution">
    <text evidence="2">The sequence shown here is derived from an EMBL/GenBank/DDBJ whole genome shotgun (WGS) entry which is preliminary data.</text>
</comment>
<feature type="domain" description="2EXR" evidence="1">
    <location>
        <begin position="6"/>
        <end position="106"/>
    </location>
</feature>
<gene>
    <name evidence="2" type="ORF">CRHIZ90672A_00013304</name>
</gene>
<reference evidence="2" key="1">
    <citation type="submission" date="2021-10" db="EMBL/GenBank/DDBJ databases">
        <authorList>
            <person name="Piombo E."/>
        </authorList>
    </citation>
    <scope>NUCLEOTIDE SEQUENCE</scope>
</reference>
<protein>
    <recommendedName>
        <fullName evidence="1">2EXR domain-containing protein</fullName>
    </recommendedName>
</protein>